<keyword evidence="7" id="KW-1185">Reference proteome</keyword>
<accession>A0A4R7BFC4</accession>
<dbReference type="EMBL" id="SNZP01000001">
    <property type="protein sequence ID" value="TDR82982.1"/>
    <property type="molecule type" value="Genomic_DNA"/>
</dbReference>
<comment type="caution">
    <text evidence="6">The sequence shown here is derived from an EMBL/GenBank/DDBJ whole genome shotgun (WGS) entry which is preliminary data.</text>
</comment>
<keyword evidence="2" id="KW-0805">Transcription regulation</keyword>
<dbReference type="InterPro" id="IPR036388">
    <property type="entry name" value="WH-like_DNA-bd_sf"/>
</dbReference>
<protein>
    <submittedName>
        <fullName evidence="6">LysR family transcriptional regulator</fullName>
    </submittedName>
</protein>
<proteinExistence type="inferred from homology"/>
<dbReference type="InterPro" id="IPR005119">
    <property type="entry name" value="LysR_subst-bd"/>
</dbReference>
<feature type="domain" description="HTH lysR-type" evidence="5">
    <location>
        <begin position="4"/>
        <end position="61"/>
    </location>
</feature>
<evidence type="ECO:0000259" key="5">
    <source>
        <dbReference type="PROSITE" id="PS50931"/>
    </source>
</evidence>
<dbReference type="Pfam" id="PF03466">
    <property type="entry name" value="LysR_substrate"/>
    <property type="match status" value="1"/>
</dbReference>
<organism evidence="6 7">
    <name type="scientific">Paludibacterium purpuratum</name>
    <dbReference type="NCBI Taxonomy" id="1144873"/>
    <lineage>
        <taxon>Bacteria</taxon>
        <taxon>Pseudomonadati</taxon>
        <taxon>Pseudomonadota</taxon>
        <taxon>Betaproteobacteria</taxon>
        <taxon>Neisseriales</taxon>
        <taxon>Chromobacteriaceae</taxon>
        <taxon>Paludibacterium</taxon>
    </lineage>
</organism>
<dbReference type="Proteomes" id="UP000295611">
    <property type="component" value="Unassembled WGS sequence"/>
</dbReference>
<dbReference type="AlphaFoldDB" id="A0A4R7BFC4"/>
<gene>
    <name evidence="6" type="ORF">DFP86_101376</name>
</gene>
<dbReference type="PROSITE" id="PS50931">
    <property type="entry name" value="HTH_LYSR"/>
    <property type="match status" value="1"/>
</dbReference>
<dbReference type="GO" id="GO:0003677">
    <property type="term" value="F:DNA binding"/>
    <property type="evidence" value="ECO:0007669"/>
    <property type="project" value="UniProtKB-KW"/>
</dbReference>
<evidence type="ECO:0000256" key="3">
    <source>
        <dbReference type="ARBA" id="ARBA00023125"/>
    </source>
</evidence>
<name>A0A4R7BFC4_9NEIS</name>
<evidence type="ECO:0000256" key="2">
    <source>
        <dbReference type="ARBA" id="ARBA00023015"/>
    </source>
</evidence>
<dbReference type="Pfam" id="PF00126">
    <property type="entry name" value="HTH_1"/>
    <property type="match status" value="1"/>
</dbReference>
<keyword evidence="4" id="KW-0804">Transcription</keyword>
<dbReference type="InterPro" id="IPR050176">
    <property type="entry name" value="LTTR"/>
</dbReference>
<evidence type="ECO:0000256" key="4">
    <source>
        <dbReference type="ARBA" id="ARBA00023163"/>
    </source>
</evidence>
<reference evidence="6 7" key="1">
    <citation type="submission" date="2019-03" db="EMBL/GenBank/DDBJ databases">
        <title>Genomic Encyclopedia of Type Strains, Phase III (KMG-III): the genomes of soil and plant-associated and newly described type strains.</title>
        <authorList>
            <person name="Whitman W."/>
        </authorList>
    </citation>
    <scope>NUCLEOTIDE SEQUENCE [LARGE SCALE GENOMIC DNA]</scope>
    <source>
        <strain evidence="6 7">CECT 8976</strain>
    </source>
</reference>
<dbReference type="SUPFAM" id="SSF46785">
    <property type="entry name" value="Winged helix' DNA-binding domain"/>
    <property type="match status" value="1"/>
</dbReference>
<dbReference type="RefSeq" id="WP_133678295.1">
    <property type="nucleotide sequence ID" value="NZ_SNZP01000001.1"/>
</dbReference>
<dbReference type="PRINTS" id="PR00039">
    <property type="entry name" value="HTHLYSR"/>
</dbReference>
<sequence length="285" mass="31232">MPTLDIAAVRAFVAIADLKSFTRAAEVLGTSQAALSIKLKRLEKTLNHRLVERTPRQVRLSLHGERFIESARDFLDAHERAIANLATPREQIRLGVSSHVFGPEMPYILSRLRSLAPSLVIELQLDSACTILGAYGDRQLDAVVIRREDDMREGTTLCPEEYGWYASPDFDCAPDTPLPLASISPLCGVRNLAIHALEKTSLRWTEVFIGGNMQAVMAAVSAGLAVGAFPRRLAKPALIDVADRFGLPSLPSSSIVMLSSLSDRSTREALHTVATAFREYHAMGR</sequence>
<evidence type="ECO:0000256" key="1">
    <source>
        <dbReference type="ARBA" id="ARBA00009437"/>
    </source>
</evidence>
<comment type="similarity">
    <text evidence="1">Belongs to the LysR transcriptional regulatory family.</text>
</comment>
<dbReference type="SUPFAM" id="SSF53850">
    <property type="entry name" value="Periplasmic binding protein-like II"/>
    <property type="match status" value="1"/>
</dbReference>
<dbReference type="PANTHER" id="PTHR30579">
    <property type="entry name" value="TRANSCRIPTIONAL REGULATOR"/>
    <property type="match status" value="1"/>
</dbReference>
<evidence type="ECO:0000313" key="6">
    <source>
        <dbReference type="EMBL" id="TDR82982.1"/>
    </source>
</evidence>
<dbReference type="Gene3D" id="1.10.10.10">
    <property type="entry name" value="Winged helix-like DNA-binding domain superfamily/Winged helix DNA-binding domain"/>
    <property type="match status" value="1"/>
</dbReference>
<keyword evidence="3" id="KW-0238">DNA-binding</keyword>
<dbReference type="GO" id="GO:0003700">
    <property type="term" value="F:DNA-binding transcription factor activity"/>
    <property type="evidence" value="ECO:0007669"/>
    <property type="project" value="InterPro"/>
</dbReference>
<dbReference type="PANTHER" id="PTHR30579:SF7">
    <property type="entry name" value="HTH-TYPE TRANSCRIPTIONAL REGULATOR LRHA-RELATED"/>
    <property type="match status" value="1"/>
</dbReference>
<dbReference type="FunFam" id="1.10.10.10:FF:000001">
    <property type="entry name" value="LysR family transcriptional regulator"/>
    <property type="match status" value="1"/>
</dbReference>
<dbReference type="Gene3D" id="3.40.190.10">
    <property type="entry name" value="Periplasmic binding protein-like II"/>
    <property type="match status" value="2"/>
</dbReference>
<dbReference type="OrthoDB" id="6555293at2"/>
<evidence type="ECO:0000313" key="7">
    <source>
        <dbReference type="Proteomes" id="UP000295611"/>
    </source>
</evidence>
<dbReference type="InterPro" id="IPR036390">
    <property type="entry name" value="WH_DNA-bd_sf"/>
</dbReference>
<dbReference type="InterPro" id="IPR000847">
    <property type="entry name" value="LysR_HTH_N"/>
</dbReference>